<evidence type="ECO:0000256" key="3">
    <source>
        <dbReference type="ARBA" id="ARBA00023163"/>
    </source>
</evidence>
<dbReference type="SUPFAM" id="SSF46785">
    <property type="entry name" value="Winged helix' DNA-binding domain"/>
    <property type="match status" value="1"/>
</dbReference>
<dbReference type="Gene3D" id="1.10.10.10">
    <property type="entry name" value="Winged helix-like DNA-binding domain superfamily/Winged helix DNA-binding domain"/>
    <property type="match status" value="2"/>
</dbReference>
<dbReference type="SUPFAM" id="SSF54909">
    <property type="entry name" value="Dimeric alpha+beta barrel"/>
    <property type="match status" value="2"/>
</dbReference>
<dbReference type="InterPro" id="IPR000485">
    <property type="entry name" value="AsnC-type_HTH_dom"/>
</dbReference>
<gene>
    <name evidence="6" type="ORF">QIS96_35790</name>
</gene>
<keyword evidence="1" id="KW-0805">Transcription regulation</keyword>
<accession>A0ABT6SLV9</accession>
<dbReference type="Pfam" id="PF01037">
    <property type="entry name" value="AsnC_trans_reg"/>
    <property type="match status" value="1"/>
</dbReference>
<dbReference type="Proteomes" id="UP001223978">
    <property type="component" value="Unassembled WGS sequence"/>
</dbReference>
<sequence>MEPRESLDSFKLSELDLEIVNALQINPRASWAAVGRALDVDASTAARRWARLQSHGAAWVSCQPLFVPDPAMALVEIITEPGRSLEVAEALAADPQAMTIDVSAGARDLLVTVVCDDTDQLSWYLLERLARVRHVLRVQSHILVNTYTDASRWRLRALSRAQERTLQASLPKPPKDGGTYLPTAADRDLAAALSEDGRVPLSDLAQLSGSSESTTRRRLNQLIGNGNLRLRCELARALTGWSVSEWLFARVPSDRLDEAAVTLSSIGEVRAVLSAAGPFNLLIAVWLRTISDGQRLETSIMRKLPHIEVVDRSVVIRPYKLAGRRLDRRGFSTGTVPLVLHRRPEI</sequence>
<name>A0ABT6SLV9_9ACTN</name>
<evidence type="ECO:0000259" key="5">
    <source>
        <dbReference type="Pfam" id="PF13404"/>
    </source>
</evidence>
<keyword evidence="3" id="KW-0804">Transcription</keyword>
<feature type="domain" description="HTH asnC-type" evidence="5">
    <location>
        <begin position="12"/>
        <end position="53"/>
    </location>
</feature>
<evidence type="ECO:0000256" key="1">
    <source>
        <dbReference type="ARBA" id="ARBA00023015"/>
    </source>
</evidence>
<dbReference type="RefSeq" id="WP_282547040.1">
    <property type="nucleotide sequence ID" value="NZ_JASCIQ010000062.1"/>
</dbReference>
<dbReference type="InterPro" id="IPR036388">
    <property type="entry name" value="WH-like_DNA-bd_sf"/>
</dbReference>
<evidence type="ECO:0000259" key="4">
    <source>
        <dbReference type="Pfam" id="PF01037"/>
    </source>
</evidence>
<dbReference type="Gene3D" id="3.30.70.920">
    <property type="match status" value="2"/>
</dbReference>
<keyword evidence="7" id="KW-1185">Reference proteome</keyword>
<evidence type="ECO:0000313" key="7">
    <source>
        <dbReference type="Proteomes" id="UP001223978"/>
    </source>
</evidence>
<keyword evidence="2" id="KW-0238">DNA-binding</keyword>
<feature type="domain" description="Transcription regulator AsnC/Lrp ligand binding" evidence="4">
    <location>
        <begin position="75"/>
        <end position="145"/>
    </location>
</feature>
<dbReference type="PANTHER" id="PTHR30154">
    <property type="entry name" value="LEUCINE-RESPONSIVE REGULATORY PROTEIN"/>
    <property type="match status" value="1"/>
</dbReference>
<dbReference type="InterPro" id="IPR019888">
    <property type="entry name" value="Tscrpt_reg_AsnC-like"/>
</dbReference>
<organism evidence="6 7">
    <name type="scientific">Streptomyces cavernicola</name>
    <dbReference type="NCBI Taxonomy" id="3043613"/>
    <lineage>
        <taxon>Bacteria</taxon>
        <taxon>Bacillati</taxon>
        <taxon>Actinomycetota</taxon>
        <taxon>Actinomycetes</taxon>
        <taxon>Kitasatosporales</taxon>
        <taxon>Streptomycetaceae</taxon>
        <taxon>Streptomyces</taxon>
    </lineage>
</organism>
<dbReference type="InterPro" id="IPR011008">
    <property type="entry name" value="Dimeric_a/b-barrel"/>
</dbReference>
<dbReference type="PANTHER" id="PTHR30154:SF34">
    <property type="entry name" value="TRANSCRIPTIONAL REGULATOR AZLB"/>
    <property type="match status" value="1"/>
</dbReference>
<dbReference type="InterPro" id="IPR019887">
    <property type="entry name" value="Tscrpt_reg_AsnC/Lrp_C"/>
</dbReference>
<evidence type="ECO:0000313" key="6">
    <source>
        <dbReference type="EMBL" id="MDI3409168.1"/>
    </source>
</evidence>
<protein>
    <submittedName>
        <fullName evidence="6">Lrp/AsnC family transcriptional regulator</fullName>
    </submittedName>
</protein>
<reference evidence="6 7" key="1">
    <citation type="submission" date="2023-05" db="EMBL/GenBank/DDBJ databases">
        <title>Draft genome sequence of Streptomyces sp. B-S-A6 isolated from a cave soil in Thailand.</title>
        <authorList>
            <person name="Chamroensaksri N."/>
            <person name="Muangham S."/>
        </authorList>
    </citation>
    <scope>NUCLEOTIDE SEQUENCE [LARGE SCALE GENOMIC DNA]</scope>
    <source>
        <strain evidence="6 7">B-S-A6</strain>
    </source>
</reference>
<dbReference type="EMBL" id="JASCIQ010000062">
    <property type="protein sequence ID" value="MDI3409168.1"/>
    <property type="molecule type" value="Genomic_DNA"/>
</dbReference>
<proteinExistence type="predicted"/>
<dbReference type="Pfam" id="PF13404">
    <property type="entry name" value="HTH_AsnC-type"/>
    <property type="match status" value="2"/>
</dbReference>
<evidence type="ECO:0000256" key="2">
    <source>
        <dbReference type="ARBA" id="ARBA00023125"/>
    </source>
</evidence>
<dbReference type="InterPro" id="IPR036390">
    <property type="entry name" value="WH_DNA-bd_sf"/>
</dbReference>
<comment type="caution">
    <text evidence="6">The sequence shown here is derived from an EMBL/GenBank/DDBJ whole genome shotgun (WGS) entry which is preliminary data.</text>
</comment>
<feature type="domain" description="HTH asnC-type" evidence="5">
    <location>
        <begin position="186"/>
        <end position="222"/>
    </location>
</feature>
<dbReference type="SMART" id="SM00344">
    <property type="entry name" value="HTH_ASNC"/>
    <property type="match status" value="2"/>
</dbReference>